<evidence type="ECO:0000256" key="1">
    <source>
        <dbReference type="SAM" id="MobiDB-lite"/>
    </source>
</evidence>
<organism evidence="3 4">
    <name type="scientific">Brassica rapa subsp. trilocularis</name>
    <dbReference type="NCBI Taxonomy" id="1813537"/>
    <lineage>
        <taxon>Eukaryota</taxon>
        <taxon>Viridiplantae</taxon>
        <taxon>Streptophyta</taxon>
        <taxon>Embryophyta</taxon>
        <taxon>Tracheophyta</taxon>
        <taxon>Spermatophyta</taxon>
        <taxon>Magnoliopsida</taxon>
        <taxon>eudicotyledons</taxon>
        <taxon>Gunneridae</taxon>
        <taxon>Pentapetalae</taxon>
        <taxon>rosids</taxon>
        <taxon>malvids</taxon>
        <taxon>Brassicales</taxon>
        <taxon>Brassicaceae</taxon>
        <taxon>Brassiceae</taxon>
        <taxon>Brassica</taxon>
    </lineage>
</organism>
<evidence type="ECO:0000256" key="2">
    <source>
        <dbReference type="SAM" id="SignalP"/>
    </source>
</evidence>
<reference evidence="3 4" key="1">
    <citation type="submission" date="2021-03" db="EMBL/GenBank/DDBJ databases">
        <authorList>
            <person name="King G.J."/>
            <person name="Bancroft I."/>
            <person name="Baten A."/>
            <person name="Bloomfield J."/>
            <person name="Borpatragohain P."/>
            <person name="He Z."/>
            <person name="Irish N."/>
            <person name="Irwin J."/>
            <person name="Liu K."/>
            <person name="Mauleon R.P."/>
            <person name="Moore J."/>
            <person name="Morris R."/>
            <person name="Ostergaard L."/>
            <person name="Wang B."/>
            <person name="Wells R."/>
        </authorList>
    </citation>
    <scope>NUCLEOTIDE SEQUENCE [LARGE SCALE GENOMIC DNA]</scope>
    <source>
        <strain evidence="3">R-o-18</strain>
        <tissue evidence="3">Leaf</tissue>
    </source>
</reference>
<feature type="region of interest" description="Disordered" evidence="1">
    <location>
        <begin position="113"/>
        <end position="133"/>
    </location>
</feature>
<proteinExistence type="predicted"/>
<keyword evidence="2" id="KW-0732">Signal</keyword>
<dbReference type="Proteomes" id="UP000823674">
    <property type="component" value="Chromosome A03"/>
</dbReference>
<keyword evidence="4" id="KW-1185">Reference proteome</keyword>
<feature type="signal peptide" evidence="2">
    <location>
        <begin position="1"/>
        <end position="18"/>
    </location>
</feature>
<protein>
    <recommendedName>
        <fullName evidence="5">Secreted protein</fullName>
    </recommendedName>
</protein>
<evidence type="ECO:0000313" key="3">
    <source>
        <dbReference type="EMBL" id="KAG5403618.1"/>
    </source>
</evidence>
<sequence length="133" mass="15539">MCILLTSVSITMAKWGASQCVMQWGASQCVMQWGASMYYAVGSRQTHYIMVLHVFAQPSEERHTVTVQRFRRTSQIRRWRSYPPKPQRCARTHHDRRWSSKCYSRGQNGVHDVMNGHVSSEDERAARLQPRRV</sequence>
<feature type="chain" id="PRO_5046580612" description="Secreted protein" evidence="2">
    <location>
        <begin position="19"/>
        <end position="133"/>
    </location>
</feature>
<evidence type="ECO:0000313" key="4">
    <source>
        <dbReference type="Proteomes" id="UP000823674"/>
    </source>
</evidence>
<comment type="caution">
    <text evidence="3">The sequence shown here is derived from an EMBL/GenBank/DDBJ whole genome shotgun (WGS) entry which is preliminary data.</text>
</comment>
<dbReference type="EMBL" id="JADBGQ010000003">
    <property type="protein sequence ID" value="KAG5403618.1"/>
    <property type="molecule type" value="Genomic_DNA"/>
</dbReference>
<name>A0ABQ7MZ65_BRACM</name>
<accession>A0ABQ7MZ65</accession>
<evidence type="ECO:0008006" key="5">
    <source>
        <dbReference type="Google" id="ProtNLM"/>
    </source>
</evidence>
<gene>
    <name evidence="3" type="primary">A03g501620.1_BraROA</name>
    <name evidence="3" type="ORF">IGI04_009737</name>
</gene>